<feature type="domain" description="SXP/RAL-2 family protein Ani s 5-like cation-binding" evidence="3">
    <location>
        <begin position="37"/>
        <end position="139"/>
    </location>
</feature>
<dbReference type="PANTHER" id="PTHR21593:SF36">
    <property type="entry name" value="DUF148 DOMAIN-CONTAINING PROTEIN-RELATED"/>
    <property type="match status" value="1"/>
</dbReference>
<keyword evidence="2" id="KW-0732">Signal</keyword>
<accession>A0A914C4C8</accession>
<dbReference type="PROSITE" id="PS51257">
    <property type="entry name" value="PROKAR_LIPOPROTEIN"/>
    <property type="match status" value="1"/>
</dbReference>
<feature type="compositionally biased region" description="Basic and acidic residues" evidence="1">
    <location>
        <begin position="72"/>
        <end position="85"/>
    </location>
</feature>
<name>A0A914C4C8_9BILA</name>
<dbReference type="AlphaFoldDB" id="A0A914C4C8"/>
<evidence type="ECO:0000313" key="5">
    <source>
        <dbReference type="WBParaSite" id="ACRNAN_Path_249.g934.t1"/>
    </source>
</evidence>
<evidence type="ECO:0000313" key="4">
    <source>
        <dbReference type="Proteomes" id="UP000887540"/>
    </source>
</evidence>
<organism evidence="4 5">
    <name type="scientific">Acrobeloides nanus</name>
    <dbReference type="NCBI Taxonomy" id="290746"/>
    <lineage>
        <taxon>Eukaryota</taxon>
        <taxon>Metazoa</taxon>
        <taxon>Ecdysozoa</taxon>
        <taxon>Nematoda</taxon>
        <taxon>Chromadorea</taxon>
        <taxon>Rhabditida</taxon>
        <taxon>Tylenchina</taxon>
        <taxon>Cephalobomorpha</taxon>
        <taxon>Cephaloboidea</taxon>
        <taxon>Cephalobidae</taxon>
        <taxon>Acrobeloides</taxon>
    </lineage>
</organism>
<protein>
    <submittedName>
        <fullName evidence="5">SXP/RAL-2 family protein Ani s 5-like cation-binding domain-containing protein</fullName>
    </submittedName>
</protein>
<proteinExistence type="predicted"/>
<reference evidence="5" key="1">
    <citation type="submission" date="2022-11" db="UniProtKB">
        <authorList>
            <consortium name="WormBaseParasite"/>
        </authorList>
    </citation>
    <scope>IDENTIFICATION</scope>
</reference>
<keyword evidence="4" id="KW-1185">Reference proteome</keyword>
<evidence type="ECO:0000256" key="2">
    <source>
        <dbReference type="SAM" id="SignalP"/>
    </source>
</evidence>
<dbReference type="InterPro" id="IPR052823">
    <property type="entry name" value="SXP/RAL-2_related"/>
</dbReference>
<dbReference type="Pfam" id="PF02520">
    <property type="entry name" value="ANIS5_cation-bd"/>
    <property type="match status" value="1"/>
</dbReference>
<dbReference type="Proteomes" id="UP000887540">
    <property type="component" value="Unplaced"/>
</dbReference>
<evidence type="ECO:0000259" key="3">
    <source>
        <dbReference type="Pfam" id="PF02520"/>
    </source>
</evidence>
<dbReference type="WBParaSite" id="ACRNAN_Path_249.g934.t1">
    <property type="protein sequence ID" value="ACRNAN_Path_249.g934.t1"/>
    <property type="gene ID" value="ACRNAN_Path_249.g934"/>
</dbReference>
<dbReference type="InterPro" id="IPR003677">
    <property type="entry name" value="ANIS5_cation-bd"/>
</dbReference>
<sequence>MFFKPLFVVLAVTACVVYSQAPPPPPFLVGAPASTVNEFNQLLATSGGLTDPQIDAAVDAWVAKQSDDIKSKHEQFKQEKNKQQEAAKAAHAAALANFSPEAKDADAKLSAIADNLSLTAQDKSQQIQQLLGSLPANVRQEIEASMQG</sequence>
<dbReference type="PANTHER" id="PTHR21593">
    <property type="entry name" value="PRION-LIKE- Q/N-RICH -DOMAIN-BEARING PROTEIN PROTEIN"/>
    <property type="match status" value="1"/>
</dbReference>
<feature type="region of interest" description="Disordered" evidence="1">
    <location>
        <begin position="72"/>
        <end position="93"/>
    </location>
</feature>
<feature type="signal peptide" evidence="2">
    <location>
        <begin position="1"/>
        <end position="21"/>
    </location>
</feature>
<evidence type="ECO:0000256" key="1">
    <source>
        <dbReference type="SAM" id="MobiDB-lite"/>
    </source>
</evidence>
<feature type="chain" id="PRO_5037274457" evidence="2">
    <location>
        <begin position="22"/>
        <end position="148"/>
    </location>
</feature>